<sequence length="120" mass="12562">MEPHLLFVLNTLLLFILILVVSAAAMASTFALVVCVISLIDLVGKVRRRRRRGLAGLIRSLLSSPGTSTKAAGFVLLMSTPPTAATGSVVPPSPGSVDEVAIDMPSAKSDNELFAPSWSS</sequence>
<keyword evidence="1" id="KW-0812">Transmembrane</keyword>
<dbReference type="AlphaFoldDB" id="A0A7I8LGA2"/>
<gene>
    <name evidence="2" type="ORF">SI8410_15019729</name>
</gene>
<reference evidence="2" key="1">
    <citation type="submission" date="2020-02" db="EMBL/GenBank/DDBJ databases">
        <authorList>
            <person name="Scholz U."/>
            <person name="Mascher M."/>
            <person name="Fiebig A."/>
        </authorList>
    </citation>
    <scope>NUCLEOTIDE SEQUENCE</scope>
</reference>
<name>A0A7I8LGA2_SPIIN</name>
<dbReference type="Proteomes" id="UP000663760">
    <property type="component" value="Chromosome 15"/>
</dbReference>
<evidence type="ECO:0000256" key="1">
    <source>
        <dbReference type="SAM" id="Phobius"/>
    </source>
</evidence>
<protein>
    <submittedName>
        <fullName evidence="2">Uncharacterized protein</fullName>
    </submittedName>
</protein>
<keyword evidence="1" id="KW-1133">Transmembrane helix</keyword>
<organism evidence="2 3">
    <name type="scientific">Spirodela intermedia</name>
    <name type="common">Intermediate duckweed</name>
    <dbReference type="NCBI Taxonomy" id="51605"/>
    <lineage>
        <taxon>Eukaryota</taxon>
        <taxon>Viridiplantae</taxon>
        <taxon>Streptophyta</taxon>
        <taxon>Embryophyta</taxon>
        <taxon>Tracheophyta</taxon>
        <taxon>Spermatophyta</taxon>
        <taxon>Magnoliopsida</taxon>
        <taxon>Liliopsida</taxon>
        <taxon>Araceae</taxon>
        <taxon>Lemnoideae</taxon>
        <taxon>Spirodela</taxon>
    </lineage>
</organism>
<keyword evidence="1" id="KW-0472">Membrane</keyword>
<proteinExistence type="predicted"/>
<evidence type="ECO:0000313" key="3">
    <source>
        <dbReference type="Proteomes" id="UP000663760"/>
    </source>
</evidence>
<evidence type="ECO:0000313" key="2">
    <source>
        <dbReference type="EMBL" id="CAA7409051.1"/>
    </source>
</evidence>
<feature type="transmembrane region" description="Helical" evidence="1">
    <location>
        <begin position="12"/>
        <end position="43"/>
    </location>
</feature>
<keyword evidence="3" id="KW-1185">Reference proteome</keyword>
<dbReference type="EMBL" id="LR746278">
    <property type="protein sequence ID" value="CAA7409051.1"/>
    <property type="molecule type" value="Genomic_DNA"/>
</dbReference>
<accession>A0A7I8LGA2</accession>